<feature type="transmembrane region" description="Helical" evidence="6">
    <location>
        <begin position="150"/>
        <end position="171"/>
    </location>
</feature>
<dbReference type="GO" id="GO:0005886">
    <property type="term" value="C:plasma membrane"/>
    <property type="evidence" value="ECO:0007669"/>
    <property type="project" value="UniProtKB-SubCell"/>
</dbReference>
<dbReference type="InterPro" id="IPR002293">
    <property type="entry name" value="AA/rel_permease1"/>
</dbReference>
<keyword evidence="4 6" id="KW-1133">Transmembrane helix</keyword>
<dbReference type="RefSeq" id="WP_129720809.1">
    <property type="nucleotide sequence ID" value="NZ_CP141038.1"/>
</dbReference>
<feature type="transmembrane region" description="Helical" evidence="6">
    <location>
        <begin position="286"/>
        <end position="304"/>
    </location>
</feature>
<dbReference type="Proteomes" id="UP000289506">
    <property type="component" value="Plasmid 13"/>
</dbReference>
<evidence type="ECO:0000313" key="7">
    <source>
        <dbReference type="EMBL" id="VEU64944.1"/>
    </source>
</evidence>
<reference evidence="8 10" key="2">
    <citation type="submission" date="2023-12" db="EMBL/GenBank/DDBJ databases">
        <title>Hybrid Genome Assemblies of Mycoplasma cynos and Mycoplasma felis isolated from Dogs and Cats with Infectious Respiratory Disease.</title>
        <authorList>
            <person name="Framst I."/>
            <person name="Cai H."/>
            <person name="Ramesh P."/>
            <person name="Maboni G."/>
        </authorList>
    </citation>
    <scope>NUCLEOTIDE SEQUENCE [LARGE SCALE GENOMIC DNA]</scope>
    <source>
        <strain evidence="8 10">30510</strain>
    </source>
</reference>
<geneLocation type="plasmid" evidence="7 9">
    <name>13</name>
</geneLocation>
<feature type="transmembrane region" description="Helical" evidence="6">
    <location>
        <begin position="418"/>
        <end position="437"/>
    </location>
</feature>
<feature type="transmembrane region" description="Helical" evidence="6">
    <location>
        <begin position="449"/>
        <end position="469"/>
    </location>
</feature>
<feature type="transmembrane region" description="Helical" evidence="6">
    <location>
        <begin position="36"/>
        <end position="55"/>
    </location>
</feature>
<comment type="subcellular location">
    <subcellularLocation>
        <location evidence="1">Cell membrane</location>
        <topology evidence="1">Multi-pass membrane protein</topology>
    </subcellularLocation>
</comment>
<dbReference type="PANTHER" id="PTHR42770">
    <property type="entry name" value="AMINO ACID TRANSPORTER-RELATED"/>
    <property type="match status" value="1"/>
</dbReference>
<dbReference type="GO" id="GO:0022857">
    <property type="term" value="F:transmembrane transporter activity"/>
    <property type="evidence" value="ECO:0007669"/>
    <property type="project" value="InterPro"/>
</dbReference>
<keyword evidence="3 6" id="KW-0812">Transmembrane</keyword>
<evidence type="ECO:0000256" key="4">
    <source>
        <dbReference type="ARBA" id="ARBA00022989"/>
    </source>
</evidence>
<dbReference type="Proteomes" id="UP001327314">
    <property type="component" value="Chromosome"/>
</dbReference>
<dbReference type="Gene3D" id="1.20.1740.10">
    <property type="entry name" value="Amino acid/polyamine transporter I"/>
    <property type="match status" value="1"/>
</dbReference>
<name>A0A449AIV2_9BACT</name>
<evidence type="ECO:0000313" key="8">
    <source>
        <dbReference type="EMBL" id="WQQ19820.1"/>
    </source>
</evidence>
<evidence type="ECO:0000313" key="9">
    <source>
        <dbReference type="Proteomes" id="UP000289506"/>
    </source>
</evidence>
<feature type="transmembrane region" description="Helical" evidence="6">
    <location>
        <begin position="251"/>
        <end position="274"/>
    </location>
</feature>
<proteinExistence type="predicted"/>
<accession>A0A449AIV2</accession>
<dbReference type="EMBL" id="LR214986">
    <property type="protein sequence ID" value="VEU64944.1"/>
    <property type="molecule type" value="Genomic_DNA"/>
</dbReference>
<keyword evidence="7" id="KW-0614">Plasmid</keyword>
<dbReference type="AlphaFoldDB" id="A0A449AIV2"/>
<evidence type="ECO:0000256" key="5">
    <source>
        <dbReference type="ARBA" id="ARBA00023136"/>
    </source>
</evidence>
<organism evidence="7 9">
    <name type="scientific">Mycoplasmopsis cynos</name>
    <dbReference type="NCBI Taxonomy" id="171284"/>
    <lineage>
        <taxon>Bacteria</taxon>
        <taxon>Bacillati</taxon>
        <taxon>Mycoplasmatota</taxon>
        <taxon>Mycoplasmoidales</taxon>
        <taxon>Metamycoplasmataceae</taxon>
        <taxon>Mycoplasmopsis</taxon>
    </lineage>
</organism>
<evidence type="ECO:0000256" key="3">
    <source>
        <dbReference type="ARBA" id="ARBA00022692"/>
    </source>
</evidence>
<feature type="transmembrane region" description="Helical" evidence="6">
    <location>
        <begin position="381"/>
        <end position="403"/>
    </location>
</feature>
<gene>
    <name evidence="7" type="ORF">NCTC10142_00711</name>
    <name evidence="8" type="ORF">RRG46_03145</name>
</gene>
<dbReference type="EMBL" id="CP141046">
    <property type="protein sequence ID" value="WQQ19820.1"/>
    <property type="molecule type" value="Genomic_DNA"/>
</dbReference>
<sequence length="484" mass="55275">MDKHFTGKTFTLFTINFIVGLGFITTITSVLQLGYWGYLVIVLSLLTVFGTLLVFSRLSNVYYDHYGGSYAFARNIDDDIVNNTYSMEENSKLPLKIRITKSLKRNFIFFIGWNQFIQGPILSSISPLLISNVIEGILNPNIPNKLLILWTIRIIAVLVFAFLIVISTYGLKLSTKVIYITSIFKWAILAIGIVIIMLKISSSGFDESLIRTKKITAKLIFSSTLLFIFAFAGIEDMAAMTKDVHFKNFRTILVIAICAVFFFYVFVYSIMLGLDETYINKHFYDYYGISLGTFGLILFIVGFISNDIGYKITQTVSTARKLVPISEDNLVHEMFSERNSKNEYKKAIIFVAIFTLISMVALSIIVLLIQNKGEVDYFNAIINMSCIALLIEDIFTFIISFILEKKKKISQIPTWEKVIYILSIFWAFFLLLTFFIPNILGSSLTNAEIFTIVGYFVLILIGLSIRYYSYLHSKFIQQKTKIKD</sequence>
<feature type="transmembrane region" description="Helical" evidence="6">
    <location>
        <begin position="183"/>
        <end position="200"/>
    </location>
</feature>
<evidence type="ECO:0000313" key="10">
    <source>
        <dbReference type="Proteomes" id="UP001327314"/>
    </source>
</evidence>
<keyword evidence="5 6" id="KW-0472">Membrane</keyword>
<feature type="transmembrane region" description="Helical" evidence="6">
    <location>
        <begin position="107"/>
        <end position="130"/>
    </location>
</feature>
<dbReference type="Pfam" id="PF13520">
    <property type="entry name" value="AA_permease_2"/>
    <property type="match status" value="1"/>
</dbReference>
<dbReference type="InterPro" id="IPR050367">
    <property type="entry name" value="APC_superfamily"/>
</dbReference>
<protein>
    <submittedName>
        <fullName evidence="8">APC family permease</fullName>
    </submittedName>
</protein>
<reference evidence="7 9" key="1">
    <citation type="submission" date="2019-01" db="EMBL/GenBank/DDBJ databases">
        <authorList>
            <consortium name="Pathogen Informatics"/>
        </authorList>
    </citation>
    <scope>NUCLEOTIDE SEQUENCE [LARGE SCALE GENOMIC DNA]</scope>
    <source>
        <strain evidence="7 9">NCTC10142</strain>
        <plasmid evidence="9">13</plasmid>
    </source>
</reference>
<keyword evidence="2" id="KW-1003">Cell membrane</keyword>
<evidence type="ECO:0000256" key="6">
    <source>
        <dbReference type="SAM" id="Phobius"/>
    </source>
</evidence>
<evidence type="ECO:0000256" key="2">
    <source>
        <dbReference type="ARBA" id="ARBA00022475"/>
    </source>
</evidence>
<evidence type="ECO:0000256" key="1">
    <source>
        <dbReference type="ARBA" id="ARBA00004651"/>
    </source>
</evidence>
<dbReference type="PIRSF" id="PIRSF006060">
    <property type="entry name" value="AA_transporter"/>
    <property type="match status" value="1"/>
</dbReference>
<feature type="transmembrane region" description="Helical" evidence="6">
    <location>
        <begin position="220"/>
        <end position="239"/>
    </location>
</feature>
<feature type="transmembrane region" description="Helical" evidence="6">
    <location>
        <begin position="12"/>
        <end position="30"/>
    </location>
</feature>
<dbReference type="PANTHER" id="PTHR42770:SF18">
    <property type="entry name" value="ARGININE_AGMATINE ANTIPORTER"/>
    <property type="match status" value="1"/>
</dbReference>
<feature type="transmembrane region" description="Helical" evidence="6">
    <location>
        <begin position="347"/>
        <end position="369"/>
    </location>
</feature>